<dbReference type="SMART" id="SM00089">
    <property type="entry name" value="PKD"/>
    <property type="match status" value="1"/>
</dbReference>
<keyword evidence="1" id="KW-1133">Transmembrane helix</keyword>
<proteinExistence type="predicted"/>
<dbReference type="EMBL" id="CP098502">
    <property type="protein sequence ID" value="UTI66054.1"/>
    <property type="molecule type" value="Genomic_DNA"/>
</dbReference>
<dbReference type="Gene3D" id="2.60.40.10">
    <property type="entry name" value="Immunoglobulins"/>
    <property type="match status" value="1"/>
</dbReference>
<keyword evidence="1" id="KW-0472">Membrane</keyword>
<feature type="transmembrane region" description="Helical" evidence="1">
    <location>
        <begin position="12"/>
        <end position="34"/>
    </location>
</feature>
<name>A0ABY5DZR5_9ACTN</name>
<dbReference type="InterPro" id="IPR013783">
    <property type="entry name" value="Ig-like_fold"/>
</dbReference>
<gene>
    <name evidence="3" type="ORF">NBH00_07575</name>
</gene>
<feature type="domain" description="PKD/Chitinase" evidence="2">
    <location>
        <begin position="212"/>
        <end position="289"/>
    </location>
</feature>
<accession>A0ABY5DZR5</accession>
<evidence type="ECO:0000313" key="4">
    <source>
        <dbReference type="Proteomes" id="UP001056035"/>
    </source>
</evidence>
<keyword evidence="4" id="KW-1185">Reference proteome</keyword>
<reference evidence="3 4" key="1">
    <citation type="submission" date="2022-06" db="EMBL/GenBank/DDBJ databases">
        <title>Paraconexibacter antarcticus.</title>
        <authorList>
            <person name="Kim C.S."/>
        </authorList>
    </citation>
    <scope>NUCLEOTIDE SEQUENCE [LARGE SCALE GENOMIC DNA]</scope>
    <source>
        <strain evidence="3 4">02-257</strain>
    </source>
</reference>
<keyword evidence="1" id="KW-0812">Transmembrane</keyword>
<protein>
    <recommendedName>
        <fullName evidence="2">PKD/Chitinase domain-containing protein</fullName>
    </recommendedName>
</protein>
<dbReference type="InterPro" id="IPR035986">
    <property type="entry name" value="PKD_dom_sf"/>
</dbReference>
<dbReference type="RefSeq" id="WP_254572732.1">
    <property type="nucleotide sequence ID" value="NZ_CP098502.1"/>
</dbReference>
<evidence type="ECO:0000259" key="2">
    <source>
        <dbReference type="SMART" id="SM00089"/>
    </source>
</evidence>
<organism evidence="3 4">
    <name type="scientific">Paraconexibacter antarcticus</name>
    <dbReference type="NCBI Taxonomy" id="2949664"/>
    <lineage>
        <taxon>Bacteria</taxon>
        <taxon>Bacillati</taxon>
        <taxon>Actinomycetota</taxon>
        <taxon>Thermoleophilia</taxon>
        <taxon>Solirubrobacterales</taxon>
        <taxon>Paraconexibacteraceae</taxon>
        <taxon>Paraconexibacter</taxon>
    </lineage>
</organism>
<dbReference type="SUPFAM" id="SSF49299">
    <property type="entry name" value="PKD domain"/>
    <property type="match status" value="1"/>
</dbReference>
<dbReference type="Proteomes" id="UP001056035">
    <property type="component" value="Chromosome"/>
</dbReference>
<evidence type="ECO:0000313" key="3">
    <source>
        <dbReference type="EMBL" id="UTI66054.1"/>
    </source>
</evidence>
<sequence>MTSARHPRGDRGEISLLGLLIATVLSLGILVSVLDTFDRAEANALATTARNDSQDSARAAGDEITAALRNLASPTPDQPQAIDRATPFDLVFQDVDPLGPNSGANTANVRRERWCLSGTTLYGQRQTWTTAAVPAMPSVAACPGTGWGSTRVVAERLTNGASRPLFTYDSTVLTDIAQVHVDLFVRANGRVDALESPVSSGAFLRNQNRRPSAAFTAAATPQGIVLNASASVDPESQSLTYTWLDDGTAVGTGVTLTYKVTTGTTHNLSVRVSDPAGLTATSAVQAVVG</sequence>
<dbReference type="InterPro" id="IPR022409">
    <property type="entry name" value="PKD/Chitinase_dom"/>
</dbReference>
<evidence type="ECO:0000256" key="1">
    <source>
        <dbReference type="SAM" id="Phobius"/>
    </source>
</evidence>